<name>A0A9E6ZZ34_9HYPH</name>
<dbReference type="RefSeq" id="WP_244450254.1">
    <property type="nucleotide sequence ID" value="NZ_CP083239.1"/>
</dbReference>
<dbReference type="KEGG" id="apol:K9D25_07605"/>
<accession>A0A9E6ZZ34</accession>
<dbReference type="AlphaFoldDB" id="A0A9E6ZZ34"/>
<dbReference type="InterPro" id="IPR018666">
    <property type="entry name" value="DUF2125"/>
</dbReference>
<protein>
    <submittedName>
        <fullName evidence="1">DUF2125 domain-containing protein</fullName>
    </submittedName>
</protein>
<sequence length="361" mass="37915">MTSSDARPAPAAPRRRWLIALPFAALVLLGIGWSFVWQWGAGRADAEIDAWIAREAAEGRNWACASREFGGFPFRFELICNAPTVTFTGPEPWTARMTRAHAVAQVWNPQHIIAEFEGPSVLTQGTSGREITANWSLLQVSGVGRDGRAERVSISANDYSLAEGGTTVFSARHAELHVRHHPGEAAGTLDIALGFTGASGMALSATPRTAGVAAAQAAAQAAKSVDGEMQASVTQVPPFRSMPAAERLALWQQAGGRVQLQLARITGGGGALSASGELGLDAQHRPDGRVDLAVVKAQPLFAAMAAAGLLPDFLANLAPAMMMAGMPTTVDGQKASSFPFVFRNGQVMLGVLPLGKIGPLY</sequence>
<organism evidence="1 2">
    <name type="scientific">Ancylobacter polymorphus</name>
    <dbReference type="NCBI Taxonomy" id="223390"/>
    <lineage>
        <taxon>Bacteria</taxon>
        <taxon>Pseudomonadati</taxon>
        <taxon>Pseudomonadota</taxon>
        <taxon>Alphaproteobacteria</taxon>
        <taxon>Hyphomicrobiales</taxon>
        <taxon>Xanthobacteraceae</taxon>
        <taxon>Ancylobacter</taxon>
    </lineage>
</organism>
<dbReference type="EMBL" id="CP083239">
    <property type="protein sequence ID" value="UOK72557.1"/>
    <property type="molecule type" value="Genomic_DNA"/>
</dbReference>
<evidence type="ECO:0000313" key="1">
    <source>
        <dbReference type="EMBL" id="UOK72557.1"/>
    </source>
</evidence>
<evidence type="ECO:0000313" key="2">
    <source>
        <dbReference type="Proteomes" id="UP000831684"/>
    </source>
</evidence>
<dbReference type="Pfam" id="PF09898">
    <property type="entry name" value="DUF2125"/>
    <property type="match status" value="1"/>
</dbReference>
<reference evidence="1" key="1">
    <citation type="submission" date="2021-09" db="EMBL/GenBank/DDBJ databases">
        <title>Network and meta-omics reveal the key degrader and cooperation patterns in an efficient 1,4-dioxane-degrading microbial community.</title>
        <authorList>
            <person name="Dai C."/>
        </authorList>
    </citation>
    <scope>NUCLEOTIDE SEQUENCE</scope>
    <source>
        <strain evidence="1">ZM13</strain>
    </source>
</reference>
<dbReference type="Proteomes" id="UP000831684">
    <property type="component" value="Chromosome"/>
</dbReference>
<proteinExistence type="predicted"/>
<gene>
    <name evidence="1" type="ORF">K9D25_07605</name>
</gene>